<dbReference type="EMBL" id="KK117154">
    <property type="protein sequence ID" value="KFM69691.1"/>
    <property type="molecule type" value="Genomic_DNA"/>
</dbReference>
<dbReference type="OMA" id="MSANECV"/>
<sequence length="338" mass="38670">MDPAVLIDAAAAITCYRDERFLSTVLHALEVIIETSESILGIEKTWCLPFFHYMSTTFCLLCYEQAWYPKLSGCKAIELFFKKGSWKWKYENLLYYMKTLLFVIADLSSQISGLTISTARIILETILAASYQPNEELIHIQNKALFDIEEELIKQIMSANECVRFQVFQSLKIISAIAQKSIEDIVNPHRRLLTNHLPPSENFGNLPINTLTGLLDGFTFCMTLDPSLLNIDMRNPDHERFFRSLISFCSSGYSLQSLPYYKPYNSYVKQYAAALQALNTFFNIQIGYQETIFRILFEALKSDLPDVSTAAYECMERIAENESCNILSMVLDCVSTLL</sequence>
<dbReference type="InterPro" id="IPR046805">
    <property type="entry name" value="Tra1_ring"/>
</dbReference>
<evidence type="ECO:0000313" key="1">
    <source>
        <dbReference type="EMBL" id="KFM69691.1"/>
    </source>
</evidence>
<name>A0A087TX52_STEMI</name>
<proteinExistence type="predicted"/>
<gene>
    <name evidence="1" type="ORF">X975_12443</name>
</gene>
<dbReference type="Proteomes" id="UP000054359">
    <property type="component" value="Unassembled WGS sequence"/>
</dbReference>
<organism evidence="1 2">
    <name type="scientific">Stegodyphus mimosarum</name>
    <name type="common">African social velvet spider</name>
    <dbReference type="NCBI Taxonomy" id="407821"/>
    <lineage>
        <taxon>Eukaryota</taxon>
        <taxon>Metazoa</taxon>
        <taxon>Ecdysozoa</taxon>
        <taxon>Arthropoda</taxon>
        <taxon>Chelicerata</taxon>
        <taxon>Arachnida</taxon>
        <taxon>Araneae</taxon>
        <taxon>Araneomorphae</taxon>
        <taxon>Entelegynae</taxon>
        <taxon>Eresoidea</taxon>
        <taxon>Eresidae</taxon>
        <taxon>Stegodyphus</taxon>
    </lineage>
</organism>
<dbReference type="OrthoDB" id="6512728at2759"/>
<dbReference type="AlphaFoldDB" id="A0A087TX52"/>
<accession>A0A087TX52</accession>
<dbReference type="InterPro" id="IPR016024">
    <property type="entry name" value="ARM-type_fold"/>
</dbReference>
<feature type="non-terminal residue" evidence="1">
    <location>
        <position position="338"/>
    </location>
</feature>
<protein>
    <submittedName>
        <fullName evidence="1">Transcription-associated protein 1</fullName>
    </submittedName>
</protein>
<dbReference type="STRING" id="407821.A0A087TX52"/>
<dbReference type="SUPFAM" id="SSF48371">
    <property type="entry name" value="ARM repeat"/>
    <property type="match status" value="1"/>
</dbReference>
<dbReference type="Pfam" id="PF20206">
    <property type="entry name" value="Tra1_ring"/>
    <property type="match status" value="1"/>
</dbReference>
<keyword evidence="2" id="KW-1185">Reference proteome</keyword>
<reference evidence="1 2" key="1">
    <citation type="submission" date="2013-11" db="EMBL/GenBank/DDBJ databases">
        <title>Genome sequencing of Stegodyphus mimosarum.</title>
        <authorList>
            <person name="Bechsgaard J."/>
        </authorList>
    </citation>
    <scope>NUCLEOTIDE SEQUENCE [LARGE SCALE GENOMIC DNA]</scope>
</reference>
<evidence type="ECO:0000313" key="2">
    <source>
        <dbReference type="Proteomes" id="UP000054359"/>
    </source>
</evidence>